<feature type="domain" description="DUF8129" evidence="2">
    <location>
        <begin position="295"/>
        <end position="339"/>
    </location>
</feature>
<reference evidence="3 4" key="1">
    <citation type="journal article" date="2016" name="Genome Announc.">
        <title>Draft Genome Sequences of Five Rapidly Growing Mycobacterium Species, M. thermoresistibile, M. fortuitum subsp. acetamidolyticum, M. canariasense, M. brisbanense, and M. novocastrense.</title>
        <authorList>
            <person name="Katahira K."/>
            <person name="Ogura Y."/>
            <person name="Gotoh Y."/>
            <person name="Hayashi T."/>
        </authorList>
    </citation>
    <scope>NUCLEOTIDE SEQUENCE [LARGE SCALE GENOMIC DNA]</scope>
    <source>
        <strain evidence="3 4">JCM6362</strain>
    </source>
</reference>
<dbReference type="Proteomes" id="UP000069654">
    <property type="component" value="Unassembled WGS sequence"/>
</dbReference>
<dbReference type="STRING" id="1797.RMCT_0277"/>
<dbReference type="InterPro" id="IPR009078">
    <property type="entry name" value="Ferritin-like_SF"/>
</dbReference>
<organism evidence="3 4">
    <name type="scientific">Mycolicibacterium thermoresistibile</name>
    <name type="common">Mycobacterium thermoresistibile</name>
    <dbReference type="NCBI Taxonomy" id="1797"/>
    <lineage>
        <taxon>Bacteria</taxon>
        <taxon>Bacillati</taxon>
        <taxon>Actinomycetota</taxon>
        <taxon>Actinomycetes</taxon>
        <taxon>Mycobacteriales</taxon>
        <taxon>Mycobacteriaceae</taxon>
        <taxon>Mycolicibacterium</taxon>
    </lineage>
</organism>
<gene>
    <name evidence="3" type="ORF">RMCT_0277</name>
</gene>
<proteinExistence type="predicted"/>
<dbReference type="SUPFAM" id="SSF47240">
    <property type="entry name" value="Ferritin-like"/>
    <property type="match status" value="1"/>
</dbReference>
<dbReference type="InterPro" id="IPR012347">
    <property type="entry name" value="Ferritin-like"/>
</dbReference>
<dbReference type="Pfam" id="PF26450">
    <property type="entry name" value="DUF8129"/>
    <property type="match status" value="1"/>
</dbReference>
<dbReference type="InterPro" id="IPR058442">
    <property type="entry name" value="DUF8129"/>
</dbReference>
<evidence type="ECO:0000313" key="4">
    <source>
        <dbReference type="Proteomes" id="UP000069654"/>
    </source>
</evidence>
<reference evidence="4" key="2">
    <citation type="submission" date="2016-02" db="EMBL/GenBank/DDBJ databases">
        <title>Draft genome sequence of five rapidly growing Mycobacterium species.</title>
        <authorList>
            <person name="Katahira K."/>
            <person name="Gotou Y."/>
            <person name="Iida K."/>
            <person name="Ogura Y."/>
            <person name="Hayashi T."/>
        </authorList>
    </citation>
    <scope>NUCLEOTIDE SEQUENCE [LARGE SCALE GENOMIC DNA]</scope>
    <source>
        <strain evidence="4">JCM6362</strain>
    </source>
</reference>
<accession>A0A100XB25</accession>
<sequence length="347" mass="36983">MASAGIGYPGHQWRAPRRIDYEGDPHMSTSDISTLLRQLRTVLDLTNTEIQVAETRLAQARTEAVQRELAQNADNARARAEAIERAIRDLGGVPSLTGPLLGRAAAAVKAMIEQAQPFDEALLGDLQLEHQLLDRARYIKALAVAAKRSDIEDLASRLIAAHSATVDWLTTVLAEDALGGPAALRRSPMQAAAGLAVKAVNVPVTWSARGLDRVFDAVRNAPTTVDDLVNRGAEVRDVAAKTFTASRDAALQTAERVARREGSDEVADVLGSMRTAAGALSAEELPISDYEGLNVSQAVAAVKELDDPSDIRAVIAYEESHKNRHGVVSAAQTRLAAIAQEVVGIGN</sequence>
<comment type="caution">
    <text evidence="3">The sequence shown here is derived from an EMBL/GenBank/DDBJ whole genome shotgun (WGS) entry which is preliminary data.</text>
</comment>
<feature type="coiled-coil region" evidence="1">
    <location>
        <begin position="43"/>
        <end position="86"/>
    </location>
</feature>
<name>A0A100XB25_MYCTH</name>
<dbReference type="Gene3D" id="1.20.1260.10">
    <property type="match status" value="1"/>
</dbReference>
<evidence type="ECO:0000259" key="2">
    <source>
        <dbReference type="Pfam" id="PF26450"/>
    </source>
</evidence>
<keyword evidence="1" id="KW-0175">Coiled coil</keyword>
<dbReference type="AlphaFoldDB" id="A0A100XB25"/>
<evidence type="ECO:0000256" key="1">
    <source>
        <dbReference type="SAM" id="Coils"/>
    </source>
</evidence>
<dbReference type="EMBL" id="BCTB01000002">
    <property type="protein sequence ID" value="GAT13306.1"/>
    <property type="molecule type" value="Genomic_DNA"/>
</dbReference>
<protein>
    <recommendedName>
        <fullName evidence="2">DUF8129 domain-containing protein</fullName>
    </recommendedName>
</protein>
<evidence type="ECO:0000313" key="3">
    <source>
        <dbReference type="EMBL" id="GAT13306.1"/>
    </source>
</evidence>